<evidence type="ECO:0000313" key="7">
    <source>
        <dbReference type="Proteomes" id="UP000559809"/>
    </source>
</evidence>
<dbReference type="FunFam" id="1.10.10.10:FF:000001">
    <property type="entry name" value="LysR family transcriptional regulator"/>
    <property type="match status" value="1"/>
</dbReference>
<keyword evidence="3" id="KW-0238">DNA-binding</keyword>
<comment type="similarity">
    <text evidence="1">Belongs to the LysR transcriptional regulatory family.</text>
</comment>
<feature type="domain" description="HTH lysR-type" evidence="5">
    <location>
        <begin position="1"/>
        <end position="59"/>
    </location>
</feature>
<evidence type="ECO:0000256" key="1">
    <source>
        <dbReference type="ARBA" id="ARBA00009437"/>
    </source>
</evidence>
<dbReference type="GO" id="GO:0006351">
    <property type="term" value="P:DNA-templated transcription"/>
    <property type="evidence" value="ECO:0007669"/>
    <property type="project" value="TreeGrafter"/>
</dbReference>
<dbReference type="InterPro" id="IPR000847">
    <property type="entry name" value="LysR_HTH_N"/>
</dbReference>
<dbReference type="Pfam" id="PF03466">
    <property type="entry name" value="LysR_substrate"/>
    <property type="match status" value="1"/>
</dbReference>
<evidence type="ECO:0000256" key="2">
    <source>
        <dbReference type="ARBA" id="ARBA00023015"/>
    </source>
</evidence>
<organism evidence="6 7">
    <name type="scientific">Parapusillimonas granuli</name>
    <dbReference type="NCBI Taxonomy" id="380911"/>
    <lineage>
        <taxon>Bacteria</taxon>
        <taxon>Pseudomonadati</taxon>
        <taxon>Pseudomonadota</taxon>
        <taxon>Betaproteobacteria</taxon>
        <taxon>Burkholderiales</taxon>
        <taxon>Alcaligenaceae</taxon>
        <taxon>Parapusillimonas</taxon>
    </lineage>
</organism>
<reference evidence="6 7" key="1">
    <citation type="submission" date="2020-07" db="EMBL/GenBank/DDBJ databases">
        <title>Taxonomic revisions and descriptions of new bacterial species based on genomic comparisons in the high-G+C-content subgroup of the family Alcaligenaceae.</title>
        <authorList>
            <person name="Szabo A."/>
            <person name="Felfoldi T."/>
        </authorList>
    </citation>
    <scope>NUCLEOTIDE SEQUENCE [LARGE SCALE GENOMIC DNA]</scope>
    <source>
        <strain evidence="6 7">LMG 24012</strain>
    </source>
</reference>
<dbReference type="AlphaFoldDB" id="A0A853FT34"/>
<dbReference type="GO" id="GO:0003700">
    <property type="term" value="F:DNA-binding transcription factor activity"/>
    <property type="evidence" value="ECO:0007669"/>
    <property type="project" value="InterPro"/>
</dbReference>
<dbReference type="InterPro" id="IPR005119">
    <property type="entry name" value="LysR_subst-bd"/>
</dbReference>
<dbReference type="InterPro" id="IPR058163">
    <property type="entry name" value="LysR-type_TF_proteobact-type"/>
</dbReference>
<dbReference type="PROSITE" id="PS50931">
    <property type="entry name" value="HTH_LYSR"/>
    <property type="match status" value="1"/>
</dbReference>
<evidence type="ECO:0000313" key="6">
    <source>
        <dbReference type="EMBL" id="NYT47838.1"/>
    </source>
</evidence>
<dbReference type="CDD" id="cd08479">
    <property type="entry name" value="PBP2_CrgA_like_9"/>
    <property type="match status" value="1"/>
</dbReference>
<dbReference type="InterPro" id="IPR036388">
    <property type="entry name" value="WH-like_DNA-bd_sf"/>
</dbReference>
<dbReference type="SUPFAM" id="SSF53850">
    <property type="entry name" value="Periplasmic binding protein-like II"/>
    <property type="match status" value="1"/>
</dbReference>
<keyword evidence="7" id="KW-1185">Reference proteome</keyword>
<keyword evidence="2" id="KW-0805">Transcription regulation</keyword>
<dbReference type="PANTHER" id="PTHR30537">
    <property type="entry name" value="HTH-TYPE TRANSCRIPTIONAL REGULATOR"/>
    <property type="match status" value="1"/>
</dbReference>
<keyword evidence="4" id="KW-0804">Transcription</keyword>
<dbReference type="PANTHER" id="PTHR30537:SF5">
    <property type="entry name" value="HTH-TYPE TRANSCRIPTIONAL ACTIVATOR TTDR-RELATED"/>
    <property type="match status" value="1"/>
</dbReference>
<dbReference type="Proteomes" id="UP000559809">
    <property type="component" value="Unassembled WGS sequence"/>
</dbReference>
<gene>
    <name evidence="6" type="ORF">H0A72_00800</name>
</gene>
<protein>
    <submittedName>
        <fullName evidence="6">LysR family transcriptional regulator</fullName>
    </submittedName>
</protein>
<dbReference type="Pfam" id="PF00126">
    <property type="entry name" value="HTH_1"/>
    <property type="match status" value="1"/>
</dbReference>
<dbReference type="InterPro" id="IPR036390">
    <property type="entry name" value="WH_DNA-bd_sf"/>
</dbReference>
<sequence>MDAISDLRFFVTLAKHAALSRAAQEFGVTPPTVSKRLAGLEQRLGVRLMNRTTRRISLTLEGEAYLAQGERLLEEIDALEQTVAGGRAAPRGLLRVHATLGFGRRHIAPAVSRFLQRYPDIDVQLHLSHTPANLVDSGFDAIIRFGDAPDSRLTARTLAINRRLLCASPAYLARAGEPAAPADLQAHQCIVIRESDETYGAWHLSRHNRVQTVKVAGRASSNDGEAAVEWALDGLGILMRSEWDIARYLNSGRLRQVLPEWSLPSANVVAVYPRRQHVSARTRAFLDFLMDWFADQRKPTSDSHSRW</sequence>
<dbReference type="EMBL" id="JACCEM010000001">
    <property type="protein sequence ID" value="NYT47838.1"/>
    <property type="molecule type" value="Genomic_DNA"/>
</dbReference>
<accession>A0A853FT34</accession>
<comment type="caution">
    <text evidence="6">The sequence shown here is derived from an EMBL/GenBank/DDBJ whole genome shotgun (WGS) entry which is preliminary data.</text>
</comment>
<name>A0A853FT34_9BURK</name>
<dbReference type="Gene3D" id="3.40.190.290">
    <property type="match status" value="1"/>
</dbReference>
<dbReference type="RefSeq" id="WP_180152921.1">
    <property type="nucleotide sequence ID" value="NZ_JACCEM010000001.1"/>
</dbReference>
<evidence type="ECO:0000259" key="5">
    <source>
        <dbReference type="PROSITE" id="PS50931"/>
    </source>
</evidence>
<dbReference type="Gene3D" id="1.10.10.10">
    <property type="entry name" value="Winged helix-like DNA-binding domain superfamily/Winged helix DNA-binding domain"/>
    <property type="match status" value="1"/>
</dbReference>
<proteinExistence type="inferred from homology"/>
<evidence type="ECO:0000256" key="3">
    <source>
        <dbReference type="ARBA" id="ARBA00023125"/>
    </source>
</evidence>
<evidence type="ECO:0000256" key="4">
    <source>
        <dbReference type="ARBA" id="ARBA00023163"/>
    </source>
</evidence>
<dbReference type="FunFam" id="3.40.190.290:FF:000001">
    <property type="entry name" value="Transcriptional regulator, LysR family"/>
    <property type="match status" value="1"/>
</dbReference>
<dbReference type="GO" id="GO:0043565">
    <property type="term" value="F:sequence-specific DNA binding"/>
    <property type="evidence" value="ECO:0007669"/>
    <property type="project" value="TreeGrafter"/>
</dbReference>
<dbReference type="SUPFAM" id="SSF46785">
    <property type="entry name" value="Winged helix' DNA-binding domain"/>
    <property type="match status" value="1"/>
</dbReference>